<organism evidence="6">
    <name type="scientific">Timema monikensis</name>
    <dbReference type="NCBI Taxonomy" id="170555"/>
    <lineage>
        <taxon>Eukaryota</taxon>
        <taxon>Metazoa</taxon>
        <taxon>Ecdysozoa</taxon>
        <taxon>Arthropoda</taxon>
        <taxon>Hexapoda</taxon>
        <taxon>Insecta</taxon>
        <taxon>Pterygota</taxon>
        <taxon>Neoptera</taxon>
        <taxon>Polyneoptera</taxon>
        <taxon>Phasmatodea</taxon>
        <taxon>Timematodea</taxon>
        <taxon>Timematoidea</taxon>
        <taxon>Timematidae</taxon>
        <taxon>Timema</taxon>
    </lineage>
</organism>
<dbReference type="GO" id="GO:0000981">
    <property type="term" value="F:DNA-binding transcription factor activity, RNA polymerase II-specific"/>
    <property type="evidence" value="ECO:0007669"/>
    <property type="project" value="TreeGrafter"/>
</dbReference>
<dbReference type="AlphaFoldDB" id="A0A7R9HP55"/>
<evidence type="ECO:0000259" key="5">
    <source>
        <dbReference type="PROSITE" id="PS51062"/>
    </source>
</evidence>
<dbReference type="PANTHER" id="PTHR11950:SF31">
    <property type="entry name" value="SEGMENTATION PROTEIN RUNT"/>
    <property type="match status" value="1"/>
</dbReference>
<dbReference type="Pfam" id="PF00853">
    <property type="entry name" value="Runt"/>
    <property type="match status" value="1"/>
</dbReference>
<sequence>MLTGKSFTLTILLGSSPPQMATYNKAIKVTVDGPREPRSKTRHQQFHPFHFGGRPFHFGNPLDPQRVSDPLVGSLPFKLSVHPTEIRTSISPSSAVELNTISALANYATEAVRLRPLALSIASLKCILWNGGREGEKRGVASQLIEVSFHTNKNRWIMDTVDSASYRTGLA</sequence>
<dbReference type="PANTHER" id="PTHR11950">
    <property type="entry name" value="RUNT RELATED"/>
    <property type="match status" value="1"/>
</dbReference>
<evidence type="ECO:0000256" key="1">
    <source>
        <dbReference type="ARBA" id="ARBA00004123"/>
    </source>
</evidence>
<dbReference type="InterPro" id="IPR012346">
    <property type="entry name" value="p53/RUNT-type_TF_DNA-bd_sf"/>
</dbReference>
<dbReference type="GO" id="GO:0005524">
    <property type="term" value="F:ATP binding"/>
    <property type="evidence" value="ECO:0007669"/>
    <property type="project" value="InterPro"/>
</dbReference>
<accession>A0A7R9HP55</accession>
<dbReference type="InterPro" id="IPR013524">
    <property type="entry name" value="Runt_dom"/>
</dbReference>
<dbReference type="SUPFAM" id="SSF49417">
    <property type="entry name" value="p53-like transcription factors"/>
    <property type="match status" value="1"/>
</dbReference>
<dbReference type="PROSITE" id="PS51062">
    <property type="entry name" value="RUNT"/>
    <property type="match status" value="1"/>
</dbReference>
<evidence type="ECO:0000256" key="3">
    <source>
        <dbReference type="ARBA" id="ARBA00023163"/>
    </source>
</evidence>
<gene>
    <name evidence="6" type="ORF">TMSB3V08_LOCUS4160</name>
</gene>
<proteinExistence type="predicted"/>
<dbReference type="EMBL" id="OB793432">
    <property type="protein sequence ID" value="CAD7427309.1"/>
    <property type="molecule type" value="Genomic_DNA"/>
</dbReference>
<reference evidence="6" key="1">
    <citation type="submission" date="2020-11" db="EMBL/GenBank/DDBJ databases">
        <authorList>
            <person name="Tran Van P."/>
        </authorList>
    </citation>
    <scope>NUCLEOTIDE SEQUENCE</scope>
</reference>
<keyword evidence="3" id="KW-0804">Transcription</keyword>
<evidence type="ECO:0000313" key="6">
    <source>
        <dbReference type="EMBL" id="CAD7427309.1"/>
    </source>
</evidence>
<protein>
    <recommendedName>
        <fullName evidence="5">Runt domain-containing protein</fullName>
    </recommendedName>
</protein>
<dbReference type="Gene3D" id="2.60.40.720">
    <property type="match status" value="1"/>
</dbReference>
<feature type="domain" description="Runt" evidence="5">
    <location>
        <begin position="1"/>
        <end position="39"/>
    </location>
</feature>
<dbReference type="InterPro" id="IPR000040">
    <property type="entry name" value="AML1_Runt"/>
</dbReference>
<keyword evidence="2" id="KW-0805">Transcription regulation</keyword>
<dbReference type="GO" id="GO:0000978">
    <property type="term" value="F:RNA polymerase II cis-regulatory region sequence-specific DNA binding"/>
    <property type="evidence" value="ECO:0007669"/>
    <property type="project" value="TreeGrafter"/>
</dbReference>
<keyword evidence="4" id="KW-0539">Nucleus</keyword>
<name>A0A7R9HP55_9NEOP</name>
<evidence type="ECO:0000256" key="2">
    <source>
        <dbReference type="ARBA" id="ARBA00023015"/>
    </source>
</evidence>
<comment type="subcellular location">
    <subcellularLocation>
        <location evidence="1">Nucleus</location>
    </subcellularLocation>
</comment>
<dbReference type="GO" id="GO:0005634">
    <property type="term" value="C:nucleus"/>
    <property type="evidence" value="ECO:0007669"/>
    <property type="project" value="UniProtKB-SubCell"/>
</dbReference>
<dbReference type="InterPro" id="IPR008967">
    <property type="entry name" value="p53-like_TF_DNA-bd_sf"/>
</dbReference>
<evidence type="ECO:0000256" key="4">
    <source>
        <dbReference type="ARBA" id="ARBA00023242"/>
    </source>
</evidence>